<comment type="caution">
    <text evidence="12">The sequence shown here is derived from an EMBL/GenBank/DDBJ whole genome shotgun (WGS) entry which is preliminary data.</text>
</comment>
<feature type="domain" description="ATP phosphoribosyltransferase catalytic" evidence="11">
    <location>
        <begin position="57"/>
        <end position="231"/>
    </location>
</feature>
<evidence type="ECO:0000256" key="3">
    <source>
        <dbReference type="ARBA" id="ARBA00011946"/>
    </source>
</evidence>
<comment type="catalytic activity">
    <reaction evidence="1">
        <text>1-(5-phospho-beta-D-ribosyl)-ATP + diphosphate = 5-phospho-alpha-D-ribose 1-diphosphate + ATP</text>
        <dbReference type="Rhea" id="RHEA:18473"/>
        <dbReference type="ChEBI" id="CHEBI:30616"/>
        <dbReference type="ChEBI" id="CHEBI:33019"/>
        <dbReference type="ChEBI" id="CHEBI:58017"/>
        <dbReference type="ChEBI" id="CHEBI:73183"/>
        <dbReference type="EC" id="2.4.2.17"/>
    </reaction>
</comment>
<evidence type="ECO:0000256" key="10">
    <source>
        <dbReference type="NCBIfam" id="TIGR00070"/>
    </source>
</evidence>
<dbReference type="PANTHER" id="PTHR21403">
    <property type="entry name" value="ATP PHOSPHORIBOSYLTRANSFERASE ATP-PRTASE"/>
    <property type="match status" value="1"/>
</dbReference>
<dbReference type="InterPro" id="IPR013820">
    <property type="entry name" value="ATP_PRibTrfase_cat"/>
</dbReference>
<organism evidence="12 13">
    <name type="scientific">Devosia nanyangense</name>
    <dbReference type="NCBI Taxonomy" id="1228055"/>
    <lineage>
        <taxon>Bacteria</taxon>
        <taxon>Pseudomonadati</taxon>
        <taxon>Pseudomonadota</taxon>
        <taxon>Alphaproteobacteria</taxon>
        <taxon>Hyphomicrobiales</taxon>
        <taxon>Devosiaceae</taxon>
        <taxon>Devosia</taxon>
    </lineage>
</organism>
<keyword evidence="5" id="KW-0028">Amino-acid biosynthesis</keyword>
<dbReference type="GO" id="GO:0000105">
    <property type="term" value="P:L-histidine biosynthetic process"/>
    <property type="evidence" value="ECO:0007669"/>
    <property type="project" value="UniProtKB-UniRule"/>
</dbReference>
<evidence type="ECO:0000256" key="6">
    <source>
        <dbReference type="ARBA" id="ARBA00022676"/>
    </source>
</evidence>
<evidence type="ECO:0000256" key="9">
    <source>
        <dbReference type="ARBA" id="ARBA00024861"/>
    </source>
</evidence>
<dbReference type="GO" id="GO:0005737">
    <property type="term" value="C:cytoplasm"/>
    <property type="evidence" value="ECO:0007669"/>
    <property type="project" value="InterPro"/>
</dbReference>
<keyword evidence="7 12" id="KW-0808">Transferase</keyword>
<evidence type="ECO:0000313" key="12">
    <source>
        <dbReference type="EMBL" id="MBI4920674.1"/>
    </source>
</evidence>
<evidence type="ECO:0000313" key="13">
    <source>
        <dbReference type="Proteomes" id="UP000782610"/>
    </source>
</evidence>
<evidence type="ECO:0000259" key="11">
    <source>
        <dbReference type="Pfam" id="PF01634"/>
    </source>
</evidence>
<evidence type="ECO:0000256" key="2">
    <source>
        <dbReference type="ARBA" id="ARBA00004667"/>
    </source>
</evidence>
<dbReference type="AlphaFoldDB" id="A0A933NVC2"/>
<dbReference type="EMBL" id="JACRAF010000007">
    <property type="protein sequence ID" value="MBI4920674.1"/>
    <property type="molecule type" value="Genomic_DNA"/>
</dbReference>
<dbReference type="NCBIfam" id="TIGR00070">
    <property type="entry name" value="hisG"/>
    <property type="match status" value="1"/>
</dbReference>
<dbReference type="SUPFAM" id="SSF53850">
    <property type="entry name" value="Periplasmic binding protein-like II"/>
    <property type="match status" value="1"/>
</dbReference>
<evidence type="ECO:0000256" key="4">
    <source>
        <dbReference type="ARBA" id="ARBA00020998"/>
    </source>
</evidence>
<comment type="function">
    <text evidence="9">Catalyzes the condensation of ATP and 5-phosphoribose 1-diphosphate to form N'-(5'-phosphoribosyl)-ATP (PR-ATP). Has a crucial role in the pathway because the rate of histidine biosynthesis seems to be controlled primarily by regulation of HisG enzymatic activity.</text>
</comment>
<sequence>MTDEGLVLAVPSKGRLEEETRRVFGEARLPIARPGGARSYVGSIKNQPQVSVRFYPAAEIARELIVGAIDLGVTGSDLIHEAAEGGAENVVFVKPLAFGQADVVVAVPDAWIDVTHLVDLADVASDFRHRHGRWLRVATKYVHLTRKFFADWGIAEYRIVESAGATEAAPASATADLIVDITSSGETLAANSLRILEDGLVMKSEANLIVSKAADWTPLKKAQLEALLSMMGGIPPGTSTLL</sequence>
<evidence type="ECO:0000256" key="1">
    <source>
        <dbReference type="ARBA" id="ARBA00000915"/>
    </source>
</evidence>
<gene>
    <name evidence="12" type="ORF">HY834_02910</name>
</gene>
<reference evidence="12" key="1">
    <citation type="submission" date="2020-07" db="EMBL/GenBank/DDBJ databases">
        <title>Huge and variable diversity of episymbiotic CPR bacteria and DPANN archaea in groundwater ecosystems.</title>
        <authorList>
            <person name="He C.Y."/>
            <person name="Keren R."/>
            <person name="Whittaker M."/>
            <person name="Farag I.F."/>
            <person name="Doudna J."/>
            <person name="Cate J.H.D."/>
            <person name="Banfield J.F."/>
        </authorList>
    </citation>
    <scope>NUCLEOTIDE SEQUENCE</scope>
    <source>
        <strain evidence="12">NC_groundwater_1586_Pr3_B-0.1um_66_15</strain>
    </source>
</reference>
<evidence type="ECO:0000256" key="5">
    <source>
        <dbReference type="ARBA" id="ARBA00022605"/>
    </source>
</evidence>
<keyword evidence="6 12" id="KW-0328">Glycosyltransferase</keyword>
<dbReference type="Pfam" id="PF01634">
    <property type="entry name" value="HisG"/>
    <property type="match status" value="1"/>
</dbReference>
<evidence type="ECO:0000256" key="7">
    <source>
        <dbReference type="ARBA" id="ARBA00022679"/>
    </source>
</evidence>
<dbReference type="Proteomes" id="UP000782610">
    <property type="component" value="Unassembled WGS sequence"/>
</dbReference>
<keyword evidence="8" id="KW-0368">Histidine biosynthesis</keyword>
<name>A0A933NVC2_9HYPH</name>
<comment type="pathway">
    <text evidence="2">Amino-acid biosynthesis; L-histidine biosynthesis; L-histidine from 5-phospho-alpha-D-ribose 1-diphosphate: step 1/9.</text>
</comment>
<protein>
    <recommendedName>
        <fullName evidence="4 10">ATP phosphoribosyltransferase</fullName>
        <ecNumber evidence="3 10">2.4.2.17</ecNumber>
    </recommendedName>
</protein>
<dbReference type="PANTHER" id="PTHR21403:SF8">
    <property type="entry name" value="ATP PHOSPHORIBOSYLTRANSFERASE"/>
    <property type="match status" value="1"/>
</dbReference>
<evidence type="ECO:0000256" key="8">
    <source>
        <dbReference type="ARBA" id="ARBA00023102"/>
    </source>
</evidence>
<dbReference type="Gene3D" id="3.40.190.10">
    <property type="entry name" value="Periplasmic binding protein-like II"/>
    <property type="match status" value="2"/>
</dbReference>
<accession>A0A933NVC2</accession>
<dbReference type="InterPro" id="IPR001348">
    <property type="entry name" value="ATP_PRibTrfase_HisG"/>
</dbReference>
<proteinExistence type="predicted"/>
<dbReference type="GO" id="GO:0003879">
    <property type="term" value="F:ATP phosphoribosyltransferase activity"/>
    <property type="evidence" value="ECO:0007669"/>
    <property type="project" value="UniProtKB-UniRule"/>
</dbReference>
<dbReference type="EC" id="2.4.2.17" evidence="3 10"/>